<evidence type="ECO:0000256" key="2">
    <source>
        <dbReference type="ARBA" id="ARBA00022448"/>
    </source>
</evidence>
<proteinExistence type="predicted"/>
<dbReference type="PROSITE" id="PS50990">
    <property type="entry name" value="PEPTIDASE_C39"/>
    <property type="match status" value="1"/>
</dbReference>
<dbReference type="Pfam" id="PF03412">
    <property type="entry name" value="Peptidase_C39"/>
    <property type="match status" value="1"/>
</dbReference>
<dbReference type="InterPro" id="IPR027417">
    <property type="entry name" value="P-loop_NTPase"/>
</dbReference>
<keyword evidence="6" id="KW-0067">ATP-binding</keyword>
<evidence type="ECO:0000256" key="6">
    <source>
        <dbReference type="ARBA" id="ARBA00022840"/>
    </source>
</evidence>
<dbReference type="PROSITE" id="PS50929">
    <property type="entry name" value="ABC_TM1F"/>
    <property type="match status" value="1"/>
</dbReference>
<dbReference type="AlphaFoldDB" id="A0A6B3LQJ1"/>
<evidence type="ECO:0000256" key="8">
    <source>
        <dbReference type="ARBA" id="ARBA00023136"/>
    </source>
</evidence>
<dbReference type="SUPFAM" id="SSF90123">
    <property type="entry name" value="ABC transporter transmembrane region"/>
    <property type="match status" value="1"/>
</dbReference>
<dbReference type="InterPro" id="IPR011527">
    <property type="entry name" value="ABC1_TM_dom"/>
</dbReference>
<dbReference type="PROSITE" id="PS00211">
    <property type="entry name" value="ABC_TRANSPORTER_1"/>
    <property type="match status" value="1"/>
</dbReference>
<keyword evidence="4 9" id="KW-0812">Transmembrane</keyword>
<feature type="transmembrane region" description="Helical" evidence="9">
    <location>
        <begin position="206"/>
        <end position="231"/>
    </location>
</feature>
<feature type="domain" description="ABC transmembrane type-1" evidence="11">
    <location>
        <begin position="173"/>
        <end position="452"/>
    </location>
</feature>
<evidence type="ECO:0000256" key="5">
    <source>
        <dbReference type="ARBA" id="ARBA00022741"/>
    </source>
</evidence>
<comment type="subcellular location">
    <subcellularLocation>
        <location evidence="1">Cell membrane</location>
        <topology evidence="1">Multi-pass membrane protein</topology>
    </subcellularLocation>
</comment>
<sequence>MIQMESLNWNWTKKLRLIRQTESAECGIACLAMIADWYGFKTDLPALRERYHVSQQGLKLSDVIECAKELKLSSRALHASMDDLEKLSLPCVLHWDMNHFVVLNKASNNLYEIYDPASGIRKQTREEIDKHYTGIALELSPTHEFEKGDERKKVRIRDLIGKTIGFKRALSKIFIFAIALEILALLSPLVNQIIIDEVLVTRDQRLLDLVIIALLMLATTQSLVSMARLWFTIYLSVNFNMQWAANVFHHLIGLPIDWFEKRELGDISAKFSSLDTIQHAITNNIIKALIDLILASGTLLVMFLYSPILAIVAISASAAYAIMRFTWFDSFKRAEEDIWSTNAKEQSHFLETLHGMLSVRINGGMSWRENTWRNLNIARRNAQLNESKLSMVYNVIMESLMSLSTAAVLWFGARLVLEGSFTVGMLIAFLSFQGRFSSSVNELINNYFEFKMLTVYTERLADIVLTDKEQSKHSVGFSLSKHPSFTHEKNTVQVDNLSFCYSSNSPVLFDNLSFTIAPGEIVAITGPSGCGKTTLAKLLLGLYQPTKGTVQILGQDITRTNLDDLRGKIGSVFQDDQLFNGSILSNISFFSQHINMERVLECAKLANIHEEIEAMPMGYQTLVGAMGNTVSGGQKQRIIFARALYKQPKLLILDEATSHLDIKNEKDITQAIRKLGLPVIQIAHRPETIATADRIIDLGVHRQGNLREAVA</sequence>
<keyword evidence="8 9" id="KW-0472">Membrane</keyword>
<feature type="transmembrane region" description="Helical" evidence="9">
    <location>
        <begin position="173"/>
        <end position="194"/>
    </location>
</feature>
<dbReference type="GO" id="GO:0008233">
    <property type="term" value="F:peptidase activity"/>
    <property type="evidence" value="ECO:0007669"/>
    <property type="project" value="InterPro"/>
</dbReference>
<dbReference type="GO" id="GO:0005886">
    <property type="term" value="C:plasma membrane"/>
    <property type="evidence" value="ECO:0007669"/>
    <property type="project" value="UniProtKB-SubCell"/>
</dbReference>
<dbReference type="GO" id="GO:0016887">
    <property type="term" value="F:ATP hydrolysis activity"/>
    <property type="evidence" value="ECO:0007669"/>
    <property type="project" value="InterPro"/>
</dbReference>
<evidence type="ECO:0000259" key="10">
    <source>
        <dbReference type="PROSITE" id="PS50893"/>
    </source>
</evidence>
<protein>
    <submittedName>
        <fullName evidence="13">Peptidase domain-containing ABC transporter</fullName>
    </submittedName>
</protein>
<keyword evidence="2" id="KW-0813">Transport</keyword>
<dbReference type="InterPro" id="IPR036640">
    <property type="entry name" value="ABC1_TM_sf"/>
</dbReference>
<dbReference type="PANTHER" id="PTHR24221">
    <property type="entry name" value="ATP-BINDING CASSETTE SUB-FAMILY B"/>
    <property type="match status" value="1"/>
</dbReference>
<feature type="domain" description="ABC transporter" evidence="10">
    <location>
        <begin position="492"/>
        <end position="711"/>
    </location>
</feature>
<dbReference type="GO" id="GO:0140359">
    <property type="term" value="F:ABC-type transporter activity"/>
    <property type="evidence" value="ECO:0007669"/>
    <property type="project" value="InterPro"/>
</dbReference>
<dbReference type="PROSITE" id="PS50893">
    <property type="entry name" value="ABC_TRANSPORTER_2"/>
    <property type="match status" value="1"/>
</dbReference>
<dbReference type="Pfam" id="PF00664">
    <property type="entry name" value="ABC_membrane"/>
    <property type="match status" value="1"/>
</dbReference>
<reference evidence="13" key="1">
    <citation type="submission" date="2020-02" db="EMBL/GenBank/DDBJ databases">
        <title>Genome Announcements.</title>
        <authorList>
            <person name="Abdulabbas H.T."/>
            <person name="Bunyan I.A."/>
            <person name="Abdul-Lateef L.A."/>
        </authorList>
    </citation>
    <scope>NUCLEOTIDE SEQUENCE</scope>
    <source>
        <strain evidence="13">NAG1</strain>
    </source>
</reference>
<dbReference type="FunFam" id="3.40.50.300:FF:000299">
    <property type="entry name" value="ABC transporter ATP-binding protein/permease"/>
    <property type="match status" value="1"/>
</dbReference>
<evidence type="ECO:0000259" key="12">
    <source>
        <dbReference type="PROSITE" id="PS50990"/>
    </source>
</evidence>
<gene>
    <name evidence="13" type="ORF">G3T61_16275</name>
</gene>
<comment type="caution">
    <text evidence="13">The sequence shown here is derived from an EMBL/GenBank/DDBJ whole genome shotgun (WGS) entry which is preliminary data.</text>
</comment>
<dbReference type="PANTHER" id="PTHR24221:SF606">
    <property type="entry name" value="COLICIN V SECRETION-PROCESSING ATP-BINDING PROTEIN"/>
    <property type="match status" value="1"/>
</dbReference>
<dbReference type="InterPro" id="IPR017871">
    <property type="entry name" value="ABC_transporter-like_CS"/>
</dbReference>
<evidence type="ECO:0000256" key="1">
    <source>
        <dbReference type="ARBA" id="ARBA00004651"/>
    </source>
</evidence>
<keyword evidence="5" id="KW-0547">Nucleotide-binding</keyword>
<dbReference type="SMART" id="SM00382">
    <property type="entry name" value="AAA"/>
    <property type="match status" value="1"/>
</dbReference>
<dbReference type="Gene3D" id="1.20.1560.10">
    <property type="entry name" value="ABC transporter type 1, transmembrane domain"/>
    <property type="match status" value="1"/>
</dbReference>
<dbReference type="GO" id="GO:0005524">
    <property type="term" value="F:ATP binding"/>
    <property type="evidence" value="ECO:0007669"/>
    <property type="project" value="UniProtKB-KW"/>
</dbReference>
<evidence type="ECO:0000313" key="13">
    <source>
        <dbReference type="EMBL" id="NEM95744.1"/>
    </source>
</evidence>
<feature type="domain" description="Peptidase C39" evidence="12">
    <location>
        <begin position="20"/>
        <end position="139"/>
    </location>
</feature>
<organism evidence="13">
    <name type="scientific">Vibrio cholerae</name>
    <dbReference type="NCBI Taxonomy" id="666"/>
    <lineage>
        <taxon>Bacteria</taxon>
        <taxon>Pseudomonadati</taxon>
        <taxon>Pseudomonadota</taxon>
        <taxon>Gammaproteobacteria</taxon>
        <taxon>Vibrionales</taxon>
        <taxon>Vibrionaceae</taxon>
        <taxon>Vibrio</taxon>
    </lineage>
</organism>
<keyword evidence="7 9" id="KW-1133">Transmembrane helix</keyword>
<dbReference type="Gene3D" id="3.90.70.10">
    <property type="entry name" value="Cysteine proteinases"/>
    <property type="match status" value="1"/>
</dbReference>
<evidence type="ECO:0000256" key="4">
    <source>
        <dbReference type="ARBA" id="ARBA00022692"/>
    </source>
</evidence>
<dbReference type="GO" id="GO:0034040">
    <property type="term" value="F:ATPase-coupled lipid transmembrane transporter activity"/>
    <property type="evidence" value="ECO:0007669"/>
    <property type="project" value="TreeGrafter"/>
</dbReference>
<evidence type="ECO:0000256" key="9">
    <source>
        <dbReference type="SAM" id="Phobius"/>
    </source>
</evidence>
<keyword evidence="3" id="KW-1003">Cell membrane</keyword>
<dbReference type="Gene3D" id="3.40.50.300">
    <property type="entry name" value="P-loop containing nucleotide triphosphate hydrolases"/>
    <property type="match status" value="1"/>
</dbReference>
<feature type="transmembrane region" description="Helical" evidence="9">
    <location>
        <begin position="299"/>
        <end position="323"/>
    </location>
</feature>
<dbReference type="SUPFAM" id="SSF52540">
    <property type="entry name" value="P-loop containing nucleoside triphosphate hydrolases"/>
    <property type="match status" value="1"/>
</dbReference>
<dbReference type="CDD" id="cd18567">
    <property type="entry name" value="ABC_6TM_CvaB_RaxB_like"/>
    <property type="match status" value="1"/>
</dbReference>
<dbReference type="EMBL" id="JAAGVX010000015">
    <property type="protein sequence ID" value="NEM95744.1"/>
    <property type="molecule type" value="Genomic_DNA"/>
</dbReference>
<dbReference type="InterPro" id="IPR005074">
    <property type="entry name" value="Peptidase_C39"/>
</dbReference>
<dbReference type="GO" id="GO:0006508">
    <property type="term" value="P:proteolysis"/>
    <property type="evidence" value="ECO:0007669"/>
    <property type="project" value="InterPro"/>
</dbReference>
<dbReference type="Pfam" id="PF00005">
    <property type="entry name" value="ABC_tran"/>
    <property type="match status" value="1"/>
</dbReference>
<dbReference type="InterPro" id="IPR003593">
    <property type="entry name" value="AAA+_ATPase"/>
</dbReference>
<evidence type="ECO:0000256" key="3">
    <source>
        <dbReference type="ARBA" id="ARBA00022475"/>
    </source>
</evidence>
<dbReference type="InterPro" id="IPR039421">
    <property type="entry name" value="Type_1_exporter"/>
</dbReference>
<evidence type="ECO:0000259" key="11">
    <source>
        <dbReference type="PROSITE" id="PS50929"/>
    </source>
</evidence>
<accession>A0A6B3LQJ1</accession>
<name>A0A6B3LQJ1_VIBCL</name>
<dbReference type="RefSeq" id="WP_114717284.1">
    <property type="nucleotide sequence ID" value="NZ_JAACMK010000047.1"/>
</dbReference>
<dbReference type="InterPro" id="IPR003439">
    <property type="entry name" value="ABC_transporter-like_ATP-bd"/>
</dbReference>
<evidence type="ECO:0000256" key="7">
    <source>
        <dbReference type="ARBA" id="ARBA00022989"/>
    </source>
</evidence>